<dbReference type="InterPro" id="IPR001753">
    <property type="entry name" value="Enoyl-CoA_hydra/iso"/>
</dbReference>
<dbReference type="Pfam" id="PF00378">
    <property type="entry name" value="ECH_1"/>
    <property type="match status" value="1"/>
</dbReference>
<dbReference type="SUPFAM" id="SSF52096">
    <property type="entry name" value="ClpP/crotonase"/>
    <property type="match status" value="1"/>
</dbReference>
<keyword evidence="4" id="KW-1185">Reference proteome</keyword>
<reference evidence="3 4" key="1">
    <citation type="submission" date="2023-08" db="EMBL/GenBank/DDBJ databases">
        <title>Annotated Genome Sequence of Vanrija albida AlHP1.</title>
        <authorList>
            <person name="Herzog R."/>
        </authorList>
    </citation>
    <scope>NUCLEOTIDE SEQUENCE [LARGE SCALE GENOMIC DNA]</scope>
    <source>
        <strain evidence="3 4">AlHP1</strain>
    </source>
</reference>
<evidence type="ECO:0000256" key="1">
    <source>
        <dbReference type="ARBA" id="ARBA00005254"/>
    </source>
</evidence>
<dbReference type="Proteomes" id="UP001565368">
    <property type="component" value="Unassembled WGS sequence"/>
</dbReference>
<gene>
    <name evidence="3" type="ORF">Q8F55_008751</name>
</gene>
<accession>A0ABR3PRQ1</accession>
<comment type="similarity">
    <text evidence="1 2">Belongs to the enoyl-CoA hydratase/isomerase family.</text>
</comment>
<dbReference type="InterPro" id="IPR029045">
    <property type="entry name" value="ClpP/crotonase-like_dom_sf"/>
</dbReference>
<evidence type="ECO:0000313" key="4">
    <source>
        <dbReference type="Proteomes" id="UP001565368"/>
    </source>
</evidence>
<evidence type="ECO:0000256" key="2">
    <source>
        <dbReference type="RuleBase" id="RU003707"/>
    </source>
</evidence>
<evidence type="ECO:0008006" key="5">
    <source>
        <dbReference type="Google" id="ProtNLM"/>
    </source>
</evidence>
<dbReference type="PANTHER" id="PTHR11941">
    <property type="entry name" value="ENOYL-COA HYDRATASE-RELATED"/>
    <property type="match status" value="1"/>
</dbReference>
<protein>
    <recommendedName>
        <fullName evidence="5">Enoyl-CoA hydratase</fullName>
    </recommendedName>
</protein>
<dbReference type="GeneID" id="95989794"/>
<dbReference type="RefSeq" id="XP_069205072.1">
    <property type="nucleotide sequence ID" value="XM_069357135.1"/>
</dbReference>
<dbReference type="InterPro" id="IPR018376">
    <property type="entry name" value="Enoyl-CoA_hyd/isom_CS"/>
</dbReference>
<sequence length="277" mass="30082">MSATPLMTLTRPHPVAWVISLASPPDNRLTPELLHELGAMLDIVEAEWRATGAGNEDPKERGKYNGAGTLVITSALPKFFSNGLDPTCLIDPNFFESDYDPVMYRLMTFPLVTVAAINGHAFAGGMVLALSCDFRVMTSGKGMVSMNEIFLGLPLPNSFNQIISSRLTPRAARDTMLGKRWTQPELLKEGVLDEIVDDQGAGKEGAVLKRAVELGLKASQTIGSGSWGAIKEGLYHAFIDQSRSNRKVLMPAHAAIGFEKRRELQKLTAAKLSSAKL</sequence>
<dbReference type="CDD" id="cd06558">
    <property type="entry name" value="crotonase-like"/>
    <property type="match status" value="1"/>
</dbReference>
<dbReference type="Gene3D" id="3.90.226.10">
    <property type="entry name" value="2-enoyl-CoA Hydratase, Chain A, domain 1"/>
    <property type="match status" value="1"/>
</dbReference>
<name>A0ABR3PRQ1_9TREE</name>
<proteinExistence type="inferred from homology"/>
<dbReference type="PROSITE" id="PS00166">
    <property type="entry name" value="ENOYL_COA_HYDRATASE"/>
    <property type="match status" value="1"/>
</dbReference>
<evidence type="ECO:0000313" key="3">
    <source>
        <dbReference type="EMBL" id="KAL1405128.1"/>
    </source>
</evidence>
<comment type="caution">
    <text evidence="3">The sequence shown here is derived from an EMBL/GenBank/DDBJ whole genome shotgun (WGS) entry which is preliminary data.</text>
</comment>
<dbReference type="EMBL" id="JBBXJM010000007">
    <property type="protein sequence ID" value="KAL1405128.1"/>
    <property type="molecule type" value="Genomic_DNA"/>
</dbReference>
<organism evidence="3 4">
    <name type="scientific">Vanrija albida</name>
    <dbReference type="NCBI Taxonomy" id="181172"/>
    <lineage>
        <taxon>Eukaryota</taxon>
        <taxon>Fungi</taxon>
        <taxon>Dikarya</taxon>
        <taxon>Basidiomycota</taxon>
        <taxon>Agaricomycotina</taxon>
        <taxon>Tremellomycetes</taxon>
        <taxon>Trichosporonales</taxon>
        <taxon>Trichosporonaceae</taxon>
        <taxon>Vanrija</taxon>
    </lineage>
</organism>
<dbReference type="PANTHER" id="PTHR11941:SF75">
    <property type="entry name" value="ENOYL-COA HYDRATASE_ISOMERASE FAMILY PROTEIN"/>
    <property type="match status" value="1"/>
</dbReference>